<dbReference type="AlphaFoldDB" id="A0A1M6NX53"/>
<comment type="cofactor">
    <cofactor evidence="1">
        <name>FAD</name>
        <dbReference type="ChEBI" id="CHEBI:57692"/>
    </cofactor>
</comment>
<dbReference type="InterPro" id="IPR016156">
    <property type="entry name" value="FAD/NAD-linked_Rdtase_dimer_sf"/>
</dbReference>
<dbReference type="InterPro" id="IPR001763">
    <property type="entry name" value="Rhodanese-like_dom"/>
</dbReference>
<keyword evidence="6" id="KW-0676">Redox-active center</keyword>
<evidence type="ECO:0000256" key="5">
    <source>
        <dbReference type="ARBA" id="ARBA00023002"/>
    </source>
</evidence>
<dbReference type="PRINTS" id="PR00368">
    <property type="entry name" value="FADPNR"/>
</dbReference>
<dbReference type="InterPro" id="IPR004099">
    <property type="entry name" value="Pyr_nucl-diS_OxRdtase_dimer"/>
</dbReference>
<organism evidence="8 9">
    <name type="scientific">Hathewaya proteolytica DSM 3090</name>
    <dbReference type="NCBI Taxonomy" id="1121331"/>
    <lineage>
        <taxon>Bacteria</taxon>
        <taxon>Bacillati</taxon>
        <taxon>Bacillota</taxon>
        <taxon>Clostridia</taxon>
        <taxon>Eubacteriales</taxon>
        <taxon>Clostridiaceae</taxon>
        <taxon>Hathewaya</taxon>
    </lineage>
</organism>
<dbReference type="PANTHER" id="PTHR43429:SF1">
    <property type="entry name" value="NAD(P)H SULFUR OXIDOREDUCTASE (COA-DEPENDENT)"/>
    <property type="match status" value="1"/>
</dbReference>
<evidence type="ECO:0000256" key="3">
    <source>
        <dbReference type="ARBA" id="ARBA00022630"/>
    </source>
</evidence>
<reference evidence="8 9" key="1">
    <citation type="submission" date="2016-11" db="EMBL/GenBank/DDBJ databases">
        <authorList>
            <person name="Jaros S."/>
            <person name="Januszkiewicz K."/>
            <person name="Wedrychowicz H."/>
        </authorList>
    </citation>
    <scope>NUCLEOTIDE SEQUENCE [LARGE SCALE GENOMIC DNA]</scope>
    <source>
        <strain evidence="8 9">DSM 3090</strain>
    </source>
</reference>
<evidence type="ECO:0000256" key="4">
    <source>
        <dbReference type="ARBA" id="ARBA00022827"/>
    </source>
</evidence>
<evidence type="ECO:0000259" key="7">
    <source>
        <dbReference type="PROSITE" id="PS50206"/>
    </source>
</evidence>
<dbReference type="Pfam" id="PF07992">
    <property type="entry name" value="Pyr_redox_2"/>
    <property type="match status" value="1"/>
</dbReference>
<dbReference type="SUPFAM" id="SSF52821">
    <property type="entry name" value="Rhodanese/Cell cycle control phosphatase"/>
    <property type="match status" value="1"/>
</dbReference>
<keyword evidence="5" id="KW-0560">Oxidoreductase</keyword>
<accession>A0A1M6NX53</accession>
<dbReference type="Gene3D" id="3.50.50.60">
    <property type="entry name" value="FAD/NAD(P)-binding domain"/>
    <property type="match status" value="2"/>
</dbReference>
<sequence length="566" mass="62934">MKKKILIVGGVAGGASAAARLRRNSEEDEIIMFEKGPHVSFSNCALPYYLSGTVDSASKLVLMTPEKFKAQYNIEARVNSEVISIDRNNKSICVKNLITKEIYEEKYDKLILSTGAYPIVPNIPGIEKVNLFTIRNVVDIEKLKNFLMEKHVEQVSIIGAGYIGVEVAENLKKAGYNVSLVEGTEQILKPFDYDMVQILHKEIYDKGINLIVKDKVEKFEENTVVLESGKMIKSEAVVMTIGIAPEVKLAREAMLDIGDTGAIKVDKNYLTSDEDIYAVGDAVEVYHSLTHSMTKLSLAGAAQKAARSVADNINNKSTINKGYIGSSAIKVFDYNGAATGLSEGLIKFQNMKIDYDVVNLILNDKVSIMPTSSVMHFKMLYEVPTGKVLGAQAIGKGDVTKRIDIIATVIKFGGTVEDLKDLELCYAPPFSTAKDVVNYAGYVACNLLNKDFKQVTVDKMRNLVENNEFIVDVREKGEYQMGHIINAVNIPLSELRQRVNEIPKDVPVYIHCRTGQRSYNAVLALQNLGYKNVFNVTGSFLGLCFYEYYNDKSMNRKSIVTEYNFK</sequence>
<dbReference type="InterPro" id="IPR036188">
    <property type="entry name" value="FAD/NAD-bd_sf"/>
</dbReference>
<gene>
    <name evidence="8" type="ORF">SAMN02745248_01536</name>
</gene>
<dbReference type="Pfam" id="PF02852">
    <property type="entry name" value="Pyr_redox_dim"/>
    <property type="match status" value="1"/>
</dbReference>
<dbReference type="Gene3D" id="3.40.250.10">
    <property type="entry name" value="Rhodanese-like domain"/>
    <property type="match status" value="1"/>
</dbReference>
<proteinExistence type="inferred from homology"/>
<dbReference type="InterPro" id="IPR050260">
    <property type="entry name" value="FAD-bd_OxRdtase"/>
</dbReference>
<dbReference type="RefSeq" id="WP_072903496.1">
    <property type="nucleotide sequence ID" value="NZ_FRAD01000011.1"/>
</dbReference>
<dbReference type="Proteomes" id="UP000183952">
    <property type="component" value="Unassembled WGS sequence"/>
</dbReference>
<dbReference type="SMART" id="SM00450">
    <property type="entry name" value="RHOD"/>
    <property type="match status" value="1"/>
</dbReference>
<dbReference type="PRINTS" id="PR00411">
    <property type="entry name" value="PNDRDTASEI"/>
</dbReference>
<keyword evidence="9" id="KW-1185">Reference proteome</keyword>
<name>A0A1M6NX53_9CLOT</name>
<keyword evidence="4" id="KW-0274">FAD</keyword>
<dbReference type="InterPro" id="IPR036873">
    <property type="entry name" value="Rhodanese-like_dom_sf"/>
</dbReference>
<evidence type="ECO:0000313" key="8">
    <source>
        <dbReference type="EMBL" id="SHK00220.1"/>
    </source>
</evidence>
<dbReference type="EMBL" id="FRAD01000011">
    <property type="protein sequence ID" value="SHK00220.1"/>
    <property type="molecule type" value="Genomic_DNA"/>
</dbReference>
<dbReference type="SUPFAM" id="SSF55424">
    <property type="entry name" value="FAD/NAD-linked reductases, dimerisation (C-terminal) domain"/>
    <property type="match status" value="1"/>
</dbReference>
<feature type="domain" description="Rhodanese" evidence="7">
    <location>
        <begin position="464"/>
        <end position="545"/>
    </location>
</feature>
<evidence type="ECO:0000256" key="1">
    <source>
        <dbReference type="ARBA" id="ARBA00001974"/>
    </source>
</evidence>
<dbReference type="PANTHER" id="PTHR43429">
    <property type="entry name" value="PYRIDINE NUCLEOTIDE-DISULFIDE OXIDOREDUCTASE DOMAIN-CONTAINING"/>
    <property type="match status" value="1"/>
</dbReference>
<dbReference type="InterPro" id="IPR023753">
    <property type="entry name" value="FAD/NAD-binding_dom"/>
</dbReference>
<dbReference type="PROSITE" id="PS50206">
    <property type="entry name" value="RHODANESE_3"/>
    <property type="match status" value="1"/>
</dbReference>
<comment type="similarity">
    <text evidence="2">Belongs to the class-III pyridine nucleotide-disulfide oxidoreductase family.</text>
</comment>
<dbReference type="GO" id="GO:0016491">
    <property type="term" value="F:oxidoreductase activity"/>
    <property type="evidence" value="ECO:0007669"/>
    <property type="project" value="UniProtKB-KW"/>
</dbReference>
<protein>
    <submittedName>
        <fullName evidence="8">NADPH-dependent 2,4-dienoyl-CoA reductase, sulfur reductase</fullName>
    </submittedName>
</protein>
<dbReference type="CDD" id="cd00158">
    <property type="entry name" value="RHOD"/>
    <property type="match status" value="1"/>
</dbReference>
<evidence type="ECO:0000256" key="2">
    <source>
        <dbReference type="ARBA" id="ARBA00009130"/>
    </source>
</evidence>
<dbReference type="Pfam" id="PF00581">
    <property type="entry name" value="Rhodanese"/>
    <property type="match status" value="1"/>
</dbReference>
<keyword evidence="3" id="KW-0285">Flavoprotein</keyword>
<dbReference type="OrthoDB" id="9802028at2"/>
<dbReference type="STRING" id="1121331.SAMN02745248_01536"/>
<dbReference type="SUPFAM" id="SSF51905">
    <property type="entry name" value="FAD/NAD(P)-binding domain"/>
    <property type="match status" value="2"/>
</dbReference>
<evidence type="ECO:0000256" key="6">
    <source>
        <dbReference type="ARBA" id="ARBA00023284"/>
    </source>
</evidence>
<evidence type="ECO:0000313" key="9">
    <source>
        <dbReference type="Proteomes" id="UP000183952"/>
    </source>
</evidence>